<evidence type="ECO:0000313" key="4">
    <source>
        <dbReference type="EMBL" id="BCJ30013.1"/>
    </source>
</evidence>
<keyword evidence="2" id="KW-0378">Hydrolase</keyword>
<feature type="domain" description="Alpha/beta hydrolase fold-3" evidence="3">
    <location>
        <begin position="74"/>
        <end position="283"/>
    </location>
</feature>
<dbReference type="GO" id="GO:0004806">
    <property type="term" value="F:triacylglycerol lipase activity"/>
    <property type="evidence" value="ECO:0007669"/>
    <property type="project" value="TreeGrafter"/>
</dbReference>
<name>A0A810L3Q8_9ACTN</name>
<dbReference type="PANTHER" id="PTHR48081">
    <property type="entry name" value="AB HYDROLASE SUPERFAMILY PROTEIN C4A8.06C"/>
    <property type="match status" value="1"/>
</dbReference>
<dbReference type="PANTHER" id="PTHR48081:SF30">
    <property type="entry name" value="ACETYL-HYDROLASE LIPR-RELATED"/>
    <property type="match status" value="1"/>
</dbReference>
<dbReference type="InterPro" id="IPR050300">
    <property type="entry name" value="GDXG_lipolytic_enzyme"/>
</dbReference>
<dbReference type="SUPFAM" id="SSF53474">
    <property type="entry name" value="alpha/beta-Hydrolases"/>
    <property type="match status" value="1"/>
</dbReference>
<dbReference type="EMBL" id="AP023354">
    <property type="protein sequence ID" value="BCJ30013.1"/>
    <property type="molecule type" value="Genomic_DNA"/>
</dbReference>
<sequence length="308" mass="32111">MPSAEMRGLIERFRVRKRDRAGQPPARLDQAREAFAPAGEIHPIPTDVRVTPVDADGVSAYWLDPPGVATDRVLLFVHGGGFSRGSLRSHGELAARLGRAAGTRVLFGEYRLAPEHPFPAAAEDLGTLWRWLVGSAGVAPGSVALCGDSAGAGLIVGLLARLRDAARHPADPTIAGLAAAAVLLSPHVDLTSSGASIVERANDDPLFTPAMIRGIAAGYLQGADPTEPLASPLFADLHGLPPLLILVGTAEVLFDDARRLAAAARDAGVDVTLTVGDGLPHAYPLLLGTPEAAEATERIAAFLRARLD</sequence>
<organism evidence="4 5">
    <name type="scientific">Actinocatenispora sera</name>
    <dbReference type="NCBI Taxonomy" id="390989"/>
    <lineage>
        <taxon>Bacteria</taxon>
        <taxon>Bacillati</taxon>
        <taxon>Actinomycetota</taxon>
        <taxon>Actinomycetes</taxon>
        <taxon>Micromonosporales</taxon>
        <taxon>Micromonosporaceae</taxon>
        <taxon>Actinocatenispora</taxon>
    </lineage>
</organism>
<dbReference type="Proteomes" id="UP000680750">
    <property type="component" value="Chromosome"/>
</dbReference>
<dbReference type="KEGG" id="aser:Asera_41210"/>
<reference evidence="4" key="1">
    <citation type="submission" date="2020-08" db="EMBL/GenBank/DDBJ databases">
        <title>Whole genome shotgun sequence of Actinocatenispora sera NBRC 101916.</title>
        <authorList>
            <person name="Komaki H."/>
            <person name="Tamura T."/>
        </authorList>
    </citation>
    <scope>NUCLEOTIDE SEQUENCE</scope>
    <source>
        <strain evidence="4">NBRC 101916</strain>
    </source>
</reference>
<evidence type="ECO:0000313" key="5">
    <source>
        <dbReference type="Proteomes" id="UP000680750"/>
    </source>
</evidence>
<proteinExistence type="inferred from homology"/>
<dbReference type="RefSeq" id="WP_030444591.1">
    <property type="nucleotide sequence ID" value="NZ_AP023354.1"/>
</dbReference>
<dbReference type="InterPro" id="IPR029058">
    <property type="entry name" value="AB_hydrolase_fold"/>
</dbReference>
<accession>A0A810L3Q8</accession>
<dbReference type="InterPro" id="IPR013094">
    <property type="entry name" value="AB_hydrolase_3"/>
</dbReference>
<comment type="similarity">
    <text evidence="1">Belongs to the 'GDXG' lipolytic enzyme family.</text>
</comment>
<dbReference type="AlphaFoldDB" id="A0A810L3Q8"/>
<dbReference type="PROSITE" id="PS01173">
    <property type="entry name" value="LIPASE_GDXG_HIS"/>
    <property type="match status" value="1"/>
</dbReference>
<dbReference type="Gene3D" id="3.40.50.1820">
    <property type="entry name" value="alpha/beta hydrolase"/>
    <property type="match status" value="1"/>
</dbReference>
<dbReference type="InterPro" id="IPR002168">
    <property type="entry name" value="Lipase_GDXG_HIS_AS"/>
</dbReference>
<keyword evidence="5" id="KW-1185">Reference proteome</keyword>
<gene>
    <name evidence="4" type="ORF">Asera_41210</name>
</gene>
<protein>
    <submittedName>
        <fullName evidence="4">Lipase</fullName>
    </submittedName>
</protein>
<evidence type="ECO:0000259" key="3">
    <source>
        <dbReference type="Pfam" id="PF07859"/>
    </source>
</evidence>
<evidence type="ECO:0000256" key="2">
    <source>
        <dbReference type="ARBA" id="ARBA00022801"/>
    </source>
</evidence>
<evidence type="ECO:0000256" key="1">
    <source>
        <dbReference type="ARBA" id="ARBA00010515"/>
    </source>
</evidence>
<dbReference type="Pfam" id="PF07859">
    <property type="entry name" value="Abhydrolase_3"/>
    <property type="match status" value="1"/>
</dbReference>